<keyword evidence="5" id="KW-0472">Membrane</keyword>
<sequence length="78" mass="9071">MGDSAEIQQCNDGGFNKLFLQQSENLHAFNSYLGRAFELKFYEESSRDSVPSFVYRLDRDAFDTNSEKNIGMRYENVE</sequence>
<reference evidence="7" key="1">
    <citation type="submission" date="2023-10" db="EMBL/GenBank/DDBJ databases">
        <title>Genome assembly of Pristionchus species.</title>
        <authorList>
            <person name="Yoshida K."/>
            <person name="Sommer R.J."/>
        </authorList>
    </citation>
    <scope>NUCLEOTIDE SEQUENCE</scope>
    <source>
        <strain evidence="7">RS0144</strain>
    </source>
</reference>
<evidence type="ECO:0000313" key="8">
    <source>
        <dbReference type="Proteomes" id="UP001432027"/>
    </source>
</evidence>
<keyword evidence="3" id="KW-0812">Transmembrane</keyword>
<evidence type="ECO:0000313" key="7">
    <source>
        <dbReference type="EMBL" id="GMS94352.1"/>
    </source>
</evidence>
<keyword evidence="4" id="KW-1133">Transmembrane helix</keyword>
<organism evidence="7 8">
    <name type="scientific">Pristionchus entomophagus</name>
    <dbReference type="NCBI Taxonomy" id="358040"/>
    <lineage>
        <taxon>Eukaryota</taxon>
        <taxon>Metazoa</taxon>
        <taxon>Ecdysozoa</taxon>
        <taxon>Nematoda</taxon>
        <taxon>Chromadorea</taxon>
        <taxon>Rhabditida</taxon>
        <taxon>Rhabditina</taxon>
        <taxon>Diplogasteromorpha</taxon>
        <taxon>Diplogasteroidea</taxon>
        <taxon>Neodiplogasteridae</taxon>
        <taxon>Pristionchus</taxon>
    </lineage>
</organism>
<evidence type="ECO:0000256" key="3">
    <source>
        <dbReference type="ARBA" id="ARBA00022692"/>
    </source>
</evidence>
<dbReference type="EMBL" id="BTSX01000004">
    <property type="protein sequence ID" value="GMS94352.1"/>
    <property type="molecule type" value="Genomic_DNA"/>
</dbReference>
<dbReference type="GO" id="GO:0016020">
    <property type="term" value="C:membrane"/>
    <property type="evidence" value="ECO:0007669"/>
    <property type="project" value="UniProtKB-SubCell"/>
</dbReference>
<dbReference type="GO" id="GO:0005044">
    <property type="term" value="F:scavenger receptor activity"/>
    <property type="evidence" value="ECO:0007669"/>
    <property type="project" value="TreeGrafter"/>
</dbReference>
<evidence type="ECO:0000256" key="1">
    <source>
        <dbReference type="ARBA" id="ARBA00004370"/>
    </source>
</evidence>
<gene>
    <name evidence="7" type="ORF">PENTCL1PPCAC_16527</name>
</gene>
<accession>A0AAV5TJC9</accession>
<evidence type="ECO:0000256" key="6">
    <source>
        <dbReference type="ARBA" id="ARBA00023180"/>
    </source>
</evidence>
<evidence type="ECO:0000256" key="5">
    <source>
        <dbReference type="ARBA" id="ARBA00023136"/>
    </source>
</evidence>
<feature type="non-terminal residue" evidence="7">
    <location>
        <position position="78"/>
    </location>
</feature>
<keyword evidence="8" id="KW-1185">Reference proteome</keyword>
<protein>
    <submittedName>
        <fullName evidence="7">Uncharacterized protein</fullName>
    </submittedName>
</protein>
<comment type="similarity">
    <text evidence="2">Belongs to the CD36 family.</text>
</comment>
<dbReference type="InterPro" id="IPR002159">
    <property type="entry name" value="CD36_fam"/>
</dbReference>
<comment type="subcellular location">
    <subcellularLocation>
        <location evidence="1">Membrane</location>
    </subcellularLocation>
</comment>
<dbReference type="PANTHER" id="PTHR11923">
    <property type="entry name" value="SCAVENGER RECEPTOR CLASS B TYPE-1 SR-B1"/>
    <property type="match status" value="1"/>
</dbReference>
<dbReference type="GO" id="GO:0005737">
    <property type="term" value="C:cytoplasm"/>
    <property type="evidence" value="ECO:0007669"/>
    <property type="project" value="TreeGrafter"/>
</dbReference>
<dbReference type="Pfam" id="PF01130">
    <property type="entry name" value="CD36"/>
    <property type="match status" value="1"/>
</dbReference>
<dbReference type="PANTHER" id="PTHR11923:SF55">
    <property type="entry name" value="SCAVENGER RECEPTOR (CD36 FAMILY) RELATED"/>
    <property type="match status" value="1"/>
</dbReference>
<dbReference type="Proteomes" id="UP001432027">
    <property type="component" value="Unassembled WGS sequence"/>
</dbReference>
<dbReference type="AlphaFoldDB" id="A0AAV5TJC9"/>
<keyword evidence="6" id="KW-0325">Glycoprotein</keyword>
<comment type="caution">
    <text evidence="7">The sequence shown here is derived from an EMBL/GenBank/DDBJ whole genome shotgun (WGS) entry which is preliminary data.</text>
</comment>
<name>A0AAV5TJC9_9BILA</name>
<proteinExistence type="inferred from homology"/>
<evidence type="ECO:0000256" key="4">
    <source>
        <dbReference type="ARBA" id="ARBA00022989"/>
    </source>
</evidence>
<evidence type="ECO:0000256" key="2">
    <source>
        <dbReference type="ARBA" id="ARBA00010532"/>
    </source>
</evidence>